<evidence type="ECO:0000256" key="6">
    <source>
        <dbReference type="RuleBase" id="RU004182"/>
    </source>
</evidence>
<dbReference type="PANTHER" id="PTHR11455:SF9">
    <property type="entry name" value="CRYPTOCHROME CIRCADIAN CLOCK 5 ISOFORM X1"/>
    <property type="match status" value="1"/>
</dbReference>
<dbReference type="Pfam" id="PF00875">
    <property type="entry name" value="DNA_photolyase"/>
    <property type="match status" value="1"/>
</dbReference>
<reference evidence="8" key="1">
    <citation type="journal article" date="2023" name="Int. J. Syst. Evol. Microbiol.">
        <title>Sinisalibacter aestuarii sp. nov., isolated from estuarine sediment of the Arakawa River.</title>
        <authorList>
            <person name="Arafat S.T."/>
            <person name="Hirano S."/>
            <person name="Sato A."/>
            <person name="Takeuchi K."/>
            <person name="Yasuda T."/>
            <person name="Terahara T."/>
            <person name="Hamada M."/>
            <person name="Kobayashi T."/>
        </authorList>
    </citation>
    <scope>NUCLEOTIDE SEQUENCE</scope>
    <source>
        <strain evidence="8">B-399</strain>
    </source>
</reference>
<dbReference type="Gene3D" id="1.10.579.10">
    <property type="entry name" value="DNA Cyclobutane Dipyrimidine Photolyase, subunit A, domain 3"/>
    <property type="match status" value="1"/>
</dbReference>
<dbReference type="Gene3D" id="3.40.50.620">
    <property type="entry name" value="HUPs"/>
    <property type="match status" value="1"/>
</dbReference>
<organism evidence="8 9">
    <name type="scientific">Sinisalibacter aestuarii</name>
    <dbReference type="NCBI Taxonomy" id="2949426"/>
    <lineage>
        <taxon>Bacteria</taxon>
        <taxon>Pseudomonadati</taxon>
        <taxon>Pseudomonadota</taxon>
        <taxon>Alphaproteobacteria</taxon>
        <taxon>Rhodobacterales</taxon>
        <taxon>Roseobacteraceae</taxon>
        <taxon>Sinisalibacter</taxon>
    </lineage>
</organism>
<dbReference type="InterPro" id="IPR006050">
    <property type="entry name" value="DNA_photolyase_N"/>
</dbReference>
<keyword evidence="9" id="KW-1185">Reference proteome</keyword>
<dbReference type="PANTHER" id="PTHR11455">
    <property type="entry name" value="CRYPTOCHROME"/>
    <property type="match status" value="1"/>
</dbReference>
<evidence type="ECO:0000256" key="4">
    <source>
        <dbReference type="ARBA" id="ARBA00022827"/>
    </source>
</evidence>
<evidence type="ECO:0000313" key="8">
    <source>
        <dbReference type="EMBL" id="GKY89821.1"/>
    </source>
</evidence>
<accession>A0ABQ5LXX7</accession>
<dbReference type="InterPro" id="IPR005101">
    <property type="entry name" value="Cryptochr/Photolyase_FAD-bd"/>
</dbReference>
<name>A0ABQ5LXX7_9RHOB</name>
<dbReference type="InterPro" id="IPR014729">
    <property type="entry name" value="Rossmann-like_a/b/a_fold"/>
</dbReference>
<dbReference type="InterPro" id="IPR002081">
    <property type="entry name" value="Cryptochrome/DNA_photolyase_1"/>
</dbReference>
<evidence type="ECO:0000313" key="9">
    <source>
        <dbReference type="Proteomes" id="UP001144205"/>
    </source>
</evidence>
<comment type="similarity">
    <text evidence="6">Belongs to the DNA photolyase family.</text>
</comment>
<sequence length="474" mass="52101">MHGTPPVLLWLRRDLRLADHPALRAAIATGQPVIPVFIRDDSVDGLGAAARFRLGLALVALAEGLGALQSRLTLRAGPAEETLAALIAETGANAVYWTRLYDPASIARDTAVKAALTARGVRAESFPGHVLFEPWRVATGQGGPYRVFTPFWKAVRARHPGVPLDAPRRLAPPQAWPRSDELAAWRLGAAMNRGAPIVAAHQCPGEAGAAARLERFLHERIADYGAGRDYPAQAATSGLSENLAWGEIGPRQIWAAGWRALNEGAAGAEDFLRELAWRDFAYHLMFHFPALVTGNWRAEWDSFPWRGDPEAPEVLAWQQGRTGEPLVDAAMREMYVTGKMHNRARMIVASYLTKHLLTHWRIGLDWFAEHLTDWDPASNAMGWQWVAGSGPDAAPYFRVFNPATQAKKFDPDGAYRARWIAEGQAHPPETALRYFDAVPRRWRLSPAAAYPDPVVDLAEGRARALAAYAAHRGG</sequence>
<keyword evidence="3 6" id="KW-0285">Flavoprotein</keyword>
<dbReference type="InterPro" id="IPR018394">
    <property type="entry name" value="DNA_photolyase_1_CS_C"/>
</dbReference>
<comment type="cofactor">
    <cofactor evidence="1">
        <name>(6R)-5,10-methylene-5,6,7,8-tetrahydrofolate</name>
        <dbReference type="ChEBI" id="CHEBI:15636"/>
    </cofactor>
</comment>
<evidence type="ECO:0000256" key="5">
    <source>
        <dbReference type="ARBA" id="ARBA00022991"/>
    </source>
</evidence>
<evidence type="ECO:0000256" key="1">
    <source>
        <dbReference type="ARBA" id="ARBA00001932"/>
    </source>
</evidence>
<dbReference type="SUPFAM" id="SSF52425">
    <property type="entry name" value="Cryptochrome/photolyase, N-terminal domain"/>
    <property type="match status" value="1"/>
</dbReference>
<dbReference type="InterPro" id="IPR036134">
    <property type="entry name" value="Crypto/Photolyase_FAD-like_sf"/>
</dbReference>
<dbReference type="PRINTS" id="PR00147">
    <property type="entry name" value="DNAPHOTLYASE"/>
</dbReference>
<comment type="cofactor">
    <cofactor evidence="2">
        <name>FAD</name>
        <dbReference type="ChEBI" id="CHEBI:57692"/>
    </cofactor>
</comment>
<dbReference type="Pfam" id="PF03441">
    <property type="entry name" value="FAD_binding_7"/>
    <property type="match status" value="1"/>
</dbReference>
<protein>
    <submittedName>
        <fullName evidence="8">Deoxyribodipyrimidine photo-lyase</fullName>
    </submittedName>
</protein>
<feature type="domain" description="Photolyase/cryptochrome alpha/beta" evidence="7">
    <location>
        <begin position="5"/>
        <end position="131"/>
    </location>
</feature>
<dbReference type="EMBL" id="BROH01000015">
    <property type="protein sequence ID" value="GKY89821.1"/>
    <property type="molecule type" value="Genomic_DNA"/>
</dbReference>
<keyword evidence="4 6" id="KW-0274">FAD</keyword>
<dbReference type="SUPFAM" id="SSF48173">
    <property type="entry name" value="Cryptochrome/photolyase FAD-binding domain"/>
    <property type="match status" value="1"/>
</dbReference>
<dbReference type="PROSITE" id="PS00394">
    <property type="entry name" value="DNA_PHOTOLYASES_1_1"/>
    <property type="match status" value="1"/>
</dbReference>
<keyword evidence="5 6" id="KW-0157">Chromophore</keyword>
<dbReference type="Proteomes" id="UP001144205">
    <property type="component" value="Unassembled WGS sequence"/>
</dbReference>
<dbReference type="RefSeq" id="WP_281843749.1">
    <property type="nucleotide sequence ID" value="NZ_BROH01000015.1"/>
</dbReference>
<evidence type="ECO:0000256" key="3">
    <source>
        <dbReference type="ARBA" id="ARBA00022630"/>
    </source>
</evidence>
<gene>
    <name evidence="8" type="ORF">STA1M1_36900</name>
</gene>
<evidence type="ECO:0000256" key="2">
    <source>
        <dbReference type="ARBA" id="ARBA00001974"/>
    </source>
</evidence>
<evidence type="ECO:0000259" key="7">
    <source>
        <dbReference type="PROSITE" id="PS51645"/>
    </source>
</evidence>
<comment type="caution">
    <text evidence="8">The sequence shown here is derived from an EMBL/GenBank/DDBJ whole genome shotgun (WGS) entry which is preliminary data.</text>
</comment>
<dbReference type="Gene3D" id="1.25.40.80">
    <property type="match status" value="1"/>
</dbReference>
<proteinExistence type="inferred from homology"/>
<dbReference type="InterPro" id="IPR036155">
    <property type="entry name" value="Crypto/Photolyase_N_sf"/>
</dbReference>
<dbReference type="PROSITE" id="PS51645">
    <property type="entry name" value="PHR_CRY_ALPHA_BETA"/>
    <property type="match status" value="1"/>
</dbReference>